<evidence type="ECO:0000256" key="2">
    <source>
        <dbReference type="ARBA" id="ARBA00023125"/>
    </source>
</evidence>
<dbReference type="CTD" id="8235553"/>
<dbReference type="GeneID" id="8235553"/>
<comment type="subcellular location">
    <subcellularLocation>
        <location evidence="1 5 6">Nucleus</location>
    </subcellularLocation>
</comment>
<feature type="domain" description="Homeobox" evidence="8">
    <location>
        <begin position="190"/>
        <end position="250"/>
    </location>
</feature>
<dbReference type="RefSeq" id="XP_002426653.1">
    <property type="nucleotide sequence ID" value="XM_002426608.1"/>
</dbReference>
<dbReference type="EnsemblMetazoa" id="PHUM266790-RA">
    <property type="protein sequence ID" value="PHUM266790-PA"/>
    <property type="gene ID" value="PHUM266790"/>
</dbReference>
<dbReference type="Gene3D" id="1.10.10.60">
    <property type="entry name" value="Homeodomain-like"/>
    <property type="match status" value="1"/>
</dbReference>
<evidence type="ECO:0000313" key="9">
    <source>
        <dbReference type="EMBL" id="EEB13915.1"/>
    </source>
</evidence>
<dbReference type="AlphaFoldDB" id="E0VKK9"/>
<evidence type="ECO:0000313" key="11">
    <source>
        <dbReference type="Proteomes" id="UP000009046"/>
    </source>
</evidence>
<reference evidence="9" key="1">
    <citation type="submission" date="2007-04" db="EMBL/GenBank/DDBJ databases">
        <title>Annotation of Pediculus humanus corporis strain USDA.</title>
        <authorList>
            <person name="Kirkness E."/>
            <person name="Hannick L."/>
            <person name="Hass B."/>
            <person name="Bruggner R."/>
            <person name="Lawson D."/>
            <person name="Bidwell S."/>
            <person name="Joardar V."/>
            <person name="Caler E."/>
            <person name="Walenz B."/>
            <person name="Inman J."/>
            <person name="Schobel S."/>
            <person name="Galinsky K."/>
            <person name="Amedeo P."/>
            <person name="Strausberg R."/>
        </authorList>
    </citation>
    <scope>NUCLEOTIDE SEQUENCE</scope>
    <source>
        <strain evidence="9">USDA</strain>
    </source>
</reference>
<dbReference type="eggNOG" id="KOG0489">
    <property type="taxonomic scope" value="Eukaryota"/>
</dbReference>
<dbReference type="GO" id="GO:0000981">
    <property type="term" value="F:DNA-binding transcription factor activity, RNA polymerase II-specific"/>
    <property type="evidence" value="ECO:0007669"/>
    <property type="project" value="InterPro"/>
</dbReference>
<dbReference type="GO" id="GO:0045944">
    <property type="term" value="P:positive regulation of transcription by RNA polymerase II"/>
    <property type="evidence" value="ECO:0007669"/>
    <property type="project" value="UniProtKB-ARBA"/>
</dbReference>
<organism>
    <name type="scientific">Pediculus humanus subsp. corporis</name>
    <name type="common">Body louse</name>
    <dbReference type="NCBI Taxonomy" id="121224"/>
    <lineage>
        <taxon>Eukaryota</taxon>
        <taxon>Metazoa</taxon>
        <taxon>Ecdysozoa</taxon>
        <taxon>Arthropoda</taxon>
        <taxon>Hexapoda</taxon>
        <taxon>Insecta</taxon>
        <taxon>Pterygota</taxon>
        <taxon>Neoptera</taxon>
        <taxon>Paraneoptera</taxon>
        <taxon>Psocodea</taxon>
        <taxon>Troctomorpha</taxon>
        <taxon>Phthiraptera</taxon>
        <taxon>Anoplura</taxon>
        <taxon>Pediculidae</taxon>
        <taxon>Pediculus</taxon>
    </lineage>
</organism>
<dbReference type="InParanoid" id="E0VKK9"/>
<dbReference type="GO" id="GO:0005634">
    <property type="term" value="C:nucleus"/>
    <property type="evidence" value="ECO:0007669"/>
    <property type="project" value="UniProtKB-SubCell"/>
</dbReference>
<dbReference type="PRINTS" id="PR00024">
    <property type="entry name" value="HOMEOBOX"/>
</dbReference>
<evidence type="ECO:0000256" key="6">
    <source>
        <dbReference type="RuleBase" id="RU000682"/>
    </source>
</evidence>
<protein>
    <submittedName>
        <fullName evidence="9 10">Ultrabithorax, putative</fullName>
    </submittedName>
</protein>
<dbReference type="FunFam" id="1.10.10.60:FF:000176">
    <property type="entry name" value="pancreas/duodenum homeobox protein 1"/>
    <property type="match status" value="1"/>
</dbReference>
<dbReference type="OrthoDB" id="6159439at2759"/>
<evidence type="ECO:0000256" key="7">
    <source>
        <dbReference type="SAM" id="MobiDB-lite"/>
    </source>
</evidence>
<reference evidence="10" key="3">
    <citation type="submission" date="2021-02" db="UniProtKB">
        <authorList>
            <consortium name="EnsemblMetazoa"/>
        </authorList>
    </citation>
    <scope>IDENTIFICATION</scope>
    <source>
        <strain evidence="10">USDA</strain>
    </source>
</reference>
<proteinExistence type="predicted"/>
<dbReference type="EMBL" id="AAZO01003084">
    <property type="status" value="NOT_ANNOTATED_CDS"/>
    <property type="molecule type" value="Genomic_DNA"/>
</dbReference>
<evidence type="ECO:0000256" key="4">
    <source>
        <dbReference type="ARBA" id="ARBA00023242"/>
    </source>
</evidence>
<dbReference type="InterPro" id="IPR020479">
    <property type="entry name" value="HD_metazoa"/>
</dbReference>
<feature type="region of interest" description="Disordered" evidence="7">
    <location>
        <begin position="247"/>
        <end position="277"/>
    </location>
</feature>
<dbReference type="Pfam" id="PF00046">
    <property type="entry name" value="Homeodomain"/>
    <property type="match status" value="1"/>
</dbReference>
<evidence type="ECO:0000256" key="1">
    <source>
        <dbReference type="ARBA" id="ARBA00004123"/>
    </source>
</evidence>
<dbReference type="GO" id="GO:0000978">
    <property type="term" value="F:RNA polymerase II cis-regulatory region sequence-specific DNA binding"/>
    <property type="evidence" value="ECO:0007669"/>
    <property type="project" value="TreeGrafter"/>
</dbReference>
<dbReference type="Proteomes" id="UP000009046">
    <property type="component" value="Unassembled WGS sequence"/>
</dbReference>
<dbReference type="PANTHER" id="PTHR45664:SF12">
    <property type="entry name" value="PANCREAS_DUODENUM HOMEOBOX PROTEIN 1"/>
    <property type="match status" value="1"/>
</dbReference>
<dbReference type="HOGENOM" id="CLU_693199_0_0_1"/>
<dbReference type="InterPro" id="IPR009057">
    <property type="entry name" value="Homeodomain-like_sf"/>
</dbReference>
<dbReference type="KEGG" id="phu:Phum_PHUM266790"/>
<feature type="DNA-binding region" description="Homeobox" evidence="5">
    <location>
        <begin position="192"/>
        <end position="251"/>
    </location>
</feature>
<dbReference type="SMART" id="SM00389">
    <property type="entry name" value="HOX"/>
    <property type="match status" value="1"/>
</dbReference>
<dbReference type="PROSITE" id="PS00027">
    <property type="entry name" value="HOMEOBOX_1"/>
    <property type="match status" value="1"/>
</dbReference>
<dbReference type="SUPFAM" id="SSF46689">
    <property type="entry name" value="Homeodomain-like"/>
    <property type="match status" value="1"/>
</dbReference>
<sequence>MSEEDEIYSDYTNKLQNDYKDNNNYTEDGQDVVGEYDDKFILNDIGNTIVTNNSNIITNSGMINGYECDNEYKLVELGRIDSSSGYCGFGILPGGQSVYPNYMQHGYSHHVRHPGDIYQQECGGYYPVQSQPVWQNDIQPTRCEIYNDPREITKMGGGNEDASVTPSSSTDVFTHSVDAHPATVTSASQGHQKRARTAYTSSQLVELEKEFHYNRYLCRPRRIELANQLNLTERQIKIWFQNRRMKYKKEQKPGDKPASPSSVTNSEKQSPKMSPNVVDYQEDHQNHHLEHHYQSNNNYHHQEVTESEISRTNDEKLKIHFDKDVDDVVVVVANDDVVNHDDFNYGNETKKVHCDDTSGFYNTSVNYFNGFESFYMQNDINLHSTASLKIGENNYEKT</sequence>
<evidence type="ECO:0000256" key="3">
    <source>
        <dbReference type="ARBA" id="ARBA00023155"/>
    </source>
</evidence>
<dbReference type="STRING" id="121224.E0VKK9"/>
<dbReference type="InterPro" id="IPR001356">
    <property type="entry name" value="HD"/>
</dbReference>
<feature type="compositionally biased region" description="Polar residues" evidence="7">
    <location>
        <begin position="259"/>
        <end position="273"/>
    </location>
</feature>
<dbReference type="PANTHER" id="PTHR45664">
    <property type="entry name" value="PROTEIN ZERKNUELLT 1-RELATED"/>
    <property type="match status" value="1"/>
</dbReference>
<gene>
    <name evidence="10" type="primary">8235553</name>
    <name evidence="9" type="ORF">Phum_PHUM266790</name>
</gene>
<evidence type="ECO:0000259" key="8">
    <source>
        <dbReference type="PROSITE" id="PS50071"/>
    </source>
</evidence>
<keyword evidence="4 5" id="KW-0539">Nucleus</keyword>
<dbReference type="InterPro" id="IPR017970">
    <property type="entry name" value="Homeobox_CS"/>
</dbReference>
<accession>E0VKK9</accession>
<dbReference type="CDD" id="cd00086">
    <property type="entry name" value="homeodomain"/>
    <property type="match status" value="1"/>
</dbReference>
<keyword evidence="3 5" id="KW-0371">Homeobox</keyword>
<evidence type="ECO:0000313" key="10">
    <source>
        <dbReference type="EnsemblMetazoa" id="PHUM266790-PA"/>
    </source>
</evidence>
<dbReference type="GO" id="GO:0048513">
    <property type="term" value="P:animal organ development"/>
    <property type="evidence" value="ECO:0007669"/>
    <property type="project" value="UniProtKB-ARBA"/>
</dbReference>
<keyword evidence="11" id="KW-1185">Reference proteome</keyword>
<keyword evidence="2 5" id="KW-0238">DNA-binding</keyword>
<evidence type="ECO:0000256" key="5">
    <source>
        <dbReference type="PROSITE-ProRule" id="PRU00108"/>
    </source>
</evidence>
<dbReference type="EMBL" id="DS235248">
    <property type="protein sequence ID" value="EEB13915.1"/>
    <property type="molecule type" value="Genomic_DNA"/>
</dbReference>
<name>E0VKK9_PEDHC</name>
<dbReference type="PROSITE" id="PS50071">
    <property type="entry name" value="HOMEOBOX_2"/>
    <property type="match status" value="1"/>
</dbReference>
<reference evidence="9" key="2">
    <citation type="submission" date="2007-04" db="EMBL/GenBank/DDBJ databases">
        <title>The genome of the human body louse.</title>
        <authorList>
            <consortium name="The Human Body Louse Genome Consortium"/>
            <person name="Kirkness E."/>
            <person name="Walenz B."/>
            <person name="Hass B."/>
            <person name="Bruggner R."/>
            <person name="Strausberg R."/>
        </authorList>
    </citation>
    <scope>NUCLEOTIDE SEQUENCE</scope>
    <source>
        <strain evidence="9">USDA</strain>
    </source>
</reference>
<dbReference type="VEuPathDB" id="VectorBase:PHUM266790"/>